<comment type="caution">
    <text evidence="1">The sequence shown here is derived from an EMBL/GenBank/DDBJ whole genome shotgun (WGS) entry which is preliminary data.</text>
</comment>
<gene>
    <name evidence="1" type="ORF">SDC9_148949</name>
</gene>
<sequence length="75" mass="8619">MGFFTVEGKHLKRIVAIVPQHVEDRPHRRQRPGVNQRQIDGQRGIFLPQALAGFTPQPRLAEPVSEVEIERAQRQ</sequence>
<organism evidence="1">
    <name type="scientific">bioreactor metagenome</name>
    <dbReference type="NCBI Taxonomy" id="1076179"/>
    <lineage>
        <taxon>unclassified sequences</taxon>
        <taxon>metagenomes</taxon>
        <taxon>ecological metagenomes</taxon>
    </lineage>
</organism>
<protein>
    <submittedName>
        <fullName evidence="1">Uncharacterized protein</fullName>
    </submittedName>
</protein>
<dbReference type="EMBL" id="VSSQ01047730">
    <property type="protein sequence ID" value="MPN01738.1"/>
    <property type="molecule type" value="Genomic_DNA"/>
</dbReference>
<proteinExistence type="predicted"/>
<accession>A0A645EIA3</accession>
<dbReference type="AlphaFoldDB" id="A0A645EIA3"/>
<reference evidence="1" key="1">
    <citation type="submission" date="2019-08" db="EMBL/GenBank/DDBJ databases">
        <authorList>
            <person name="Kucharzyk K."/>
            <person name="Murdoch R.W."/>
            <person name="Higgins S."/>
            <person name="Loffler F."/>
        </authorList>
    </citation>
    <scope>NUCLEOTIDE SEQUENCE</scope>
</reference>
<evidence type="ECO:0000313" key="1">
    <source>
        <dbReference type="EMBL" id="MPN01738.1"/>
    </source>
</evidence>
<name>A0A645EIA3_9ZZZZ</name>